<sequence length="92" mass="10571">MGSSDGISFPFLEWQGNDWPLSKNLALALAQAQAVECNLLKPRNVDCQSGHPTYLNHLNTRFLLAESWITIFPFKDVYEENRWQGETEDIKD</sequence>
<comment type="caution">
    <text evidence="1">The sequence shown here is derived from an EMBL/GenBank/DDBJ whole genome shotgun (WGS) entry which is preliminary data.</text>
</comment>
<gene>
    <name evidence="1" type="ORF">PROFUN_15755</name>
</gene>
<proteinExistence type="predicted"/>
<reference evidence="1 2" key="1">
    <citation type="journal article" date="2018" name="Genome Biol. Evol.">
        <title>Multiple Roots of Fruiting Body Formation in Amoebozoa.</title>
        <authorList>
            <person name="Hillmann F."/>
            <person name="Forbes G."/>
            <person name="Novohradska S."/>
            <person name="Ferling I."/>
            <person name="Riege K."/>
            <person name="Groth M."/>
            <person name="Westermann M."/>
            <person name="Marz M."/>
            <person name="Spaller T."/>
            <person name="Winckler T."/>
            <person name="Schaap P."/>
            <person name="Glockner G."/>
        </authorList>
    </citation>
    <scope>NUCLEOTIDE SEQUENCE [LARGE SCALE GENOMIC DNA]</scope>
    <source>
        <strain evidence="1 2">Jena</strain>
    </source>
</reference>
<organism evidence="1 2">
    <name type="scientific">Planoprotostelium fungivorum</name>
    <dbReference type="NCBI Taxonomy" id="1890364"/>
    <lineage>
        <taxon>Eukaryota</taxon>
        <taxon>Amoebozoa</taxon>
        <taxon>Evosea</taxon>
        <taxon>Variosea</taxon>
        <taxon>Cavosteliida</taxon>
        <taxon>Cavosteliaceae</taxon>
        <taxon>Planoprotostelium</taxon>
    </lineage>
</organism>
<dbReference type="InParanoid" id="A0A2P6MUM2"/>
<dbReference type="Proteomes" id="UP000241769">
    <property type="component" value="Unassembled WGS sequence"/>
</dbReference>
<protein>
    <submittedName>
        <fullName evidence="1">Uncharacterized protein</fullName>
    </submittedName>
</protein>
<keyword evidence="2" id="KW-1185">Reference proteome</keyword>
<accession>A0A2P6MUM2</accession>
<name>A0A2P6MUM2_9EUKA</name>
<dbReference type="AlphaFoldDB" id="A0A2P6MUM2"/>
<dbReference type="EMBL" id="MDYQ01000387">
    <property type="protein sequence ID" value="PRP75415.1"/>
    <property type="molecule type" value="Genomic_DNA"/>
</dbReference>
<evidence type="ECO:0000313" key="1">
    <source>
        <dbReference type="EMBL" id="PRP75415.1"/>
    </source>
</evidence>
<evidence type="ECO:0000313" key="2">
    <source>
        <dbReference type="Proteomes" id="UP000241769"/>
    </source>
</evidence>